<feature type="transmembrane region" description="Helical" evidence="1">
    <location>
        <begin position="6"/>
        <end position="24"/>
    </location>
</feature>
<keyword evidence="3" id="KW-1185">Reference proteome</keyword>
<protein>
    <submittedName>
        <fullName evidence="2">Uncharacterized protein</fullName>
    </submittedName>
</protein>
<keyword evidence="1" id="KW-0472">Membrane</keyword>
<proteinExistence type="predicted"/>
<name>A0A7W7N2Q0_9CAUL</name>
<evidence type="ECO:0000256" key="1">
    <source>
        <dbReference type="SAM" id="Phobius"/>
    </source>
</evidence>
<comment type="caution">
    <text evidence="2">The sequence shown here is derived from an EMBL/GenBank/DDBJ whole genome shotgun (WGS) entry which is preliminary data.</text>
</comment>
<evidence type="ECO:0000313" key="2">
    <source>
        <dbReference type="EMBL" id="MBB4797568.1"/>
    </source>
</evidence>
<keyword evidence="1" id="KW-0812">Transmembrane</keyword>
<keyword evidence="1" id="KW-1133">Transmembrane helix</keyword>
<dbReference type="EMBL" id="JACHKY010000002">
    <property type="protein sequence ID" value="MBB4797568.1"/>
    <property type="molecule type" value="Genomic_DNA"/>
</dbReference>
<gene>
    <name evidence="2" type="ORF">HNP32_001292</name>
</gene>
<feature type="transmembrane region" description="Helical" evidence="1">
    <location>
        <begin position="36"/>
        <end position="56"/>
    </location>
</feature>
<evidence type="ECO:0000313" key="3">
    <source>
        <dbReference type="Proteomes" id="UP000539957"/>
    </source>
</evidence>
<dbReference type="RefSeq" id="WP_184268272.1">
    <property type="nucleotide sequence ID" value="NZ_JACHKY010000002.1"/>
</dbReference>
<dbReference type="Proteomes" id="UP000539957">
    <property type="component" value="Unassembled WGS sequence"/>
</dbReference>
<reference evidence="2 3" key="1">
    <citation type="submission" date="2020-08" db="EMBL/GenBank/DDBJ databases">
        <title>Functional genomics of gut bacteria from endangered species of beetles.</title>
        <authorList>
            <person name="Carlos-Shanley C."/>
        </authorList>
    </citation>
    <scope>NUCLEOTIDE SEQUENCE [LARGE SCALE GENOMIC DNA]</scope>
    <source>
        <strain evidence="2 3">S00123</strain>
    </source>
</reference>
<accession>A0A7W7N2Q0</accession>
<organism evidence="2 3">
    <name type="scientific">Brevundimonas bullata</name>
    <dbReference type="NCBI Taxonomy" id="13160"/>
    <lineage>
        <taxon>Bacteria</taxon>
        <taxon>Pseudomonadati</taxon>
        <taxon>Pseudomonadota</taxon>
        <taxon>Alphaproteobacteria</taxon>
        <taxon>Caulobacterales</taxon>
        <taxon>Caulobacteraceae</taxon>
        <taxon>Brevundimonas</taxon>
    </lineage>
</organism>
<dbReference type="AlphaFoldDB" id="A0A7W7N2Q0"/>
<sequence length="241" mass="24962">MEAIGGFIIFASFAAFILGVVNVIRPQAWMKVRKRLVGLFIILGSMGGCVAGASMVPPAPASTQAAVEGETGKAAAPAAVQPAQQAGMTQVEFEGLWSGVKNRMERCDMPTRRAGAALGTGDVYAAYGPTKQAAEACKDVWLTLDEVPLPRSAKGDVRKALEKGVDDCETAMFLKTQALEALLKVLDGDARPSAMEAVKTGMQRGQAGSTVCILSFMGAADKAGLVLPELEDAMAAAKAGG</sequence>